<dbReference type="Proteomes" id="UP000053766">
    <property type="component" value="Unassembled WGS sequence"/>
</dbReference>
<feature type="compositionally biased region" description="Basic and acidic residues" evidence="3">
    <location>
        <begin position="1"/>
        <end position="17"/>
    </location>
</feature>
<proteinExistence type="inferred from homology"/>
<dbReference type="STRING" id="29172.A0A0D8XZ71"/>
<evidence type="ECO:0000256" key="1">
    <source>
        <dbReference type="ARBA" id="ARBA00006326"/>
    </source>
</evidence>
<dbReference type="InterPro" id="IPR038322">
    <property type="entry name" value="Pex19_C_sf"/>
</dbReference>
<dbReference type="PANTHER" id="PTHR12774:SF2">
    <property type="entry name" value="PEROXISOMAL BIOGENESIS FACTOR 19"/>
    <property type="match status" value="1"/>
</dbReference>
<protein>
    <recommendedName>
        <fullName evidence="2">Peroxin-19</fullName>
    </recommendedName>
</protein>
<evidence type="ECO:0000313" key="5">
    <source>
        <dbReference type="Proteomes" id="UP000053766"/>
    </source>
</evidence>
<accession>A0A0D8XZ71</accession>
<sequence length="247" mass="27262">MSDKDSGLSKDGSHDVDGLNNLLDDALKGFTERPRTTDDELDEIMAEQDQAAAQKAAGDFQAMLQQMVKVQEEALRQAESSGQHVAEYEEETKNMIDAMKALMECSGKTLASKAVMYPPLKEIHDNYPGFFAEHGVSLDSETRQRYEKQYEIIGKICREFEKEPDVQPELVQKTECSIEQKKRSIGVIDSSVSNFETLGKLLVELQSYGYPPKEITGDLPAGWAVDDTTGLPKVSDVSAAAGSCILM</sequence>
<name>A0A0D8XZ71_DICVI</name>
<keyword evidence="5" id="KW-1185">Reference proteome</keyword>
<dbReference type="Gene3D" id="1.20.120.900">
    <property type="entry name" value="Pex19, mPTS binding domain"/>
    <property type="match status" value="1"/>
</dbReference>
<dbReference type="GO" id="GO:0033328">
    <property type="term" value="F:peroxisome membrane targeting sequence binding"/>
    <property type="evidence" value="ECO:0007669"/>
    <property type="project" value="TreeGrafter"/>
</dbReference>
<dbReference type="GO" id="GO:0045046">
    <property type="term" value="P:protein import into peroxisome membrane"/>
    <property type="evidence" value="ECO:0007669"/>
    <property type="project" value="TreeGrafter"/>
</dbReference>
<evidence type="ECO:0000256" key="2">
    <source>
        <dbReference type="ARBA" id="ARBA00029688"/>
    </source>
</evidence>
<reference evidence="5" key="2">
    <citation type="journal article" date="2016" name="Sci. Rep.">
        <title>Dictyocaulus viviparus genome, variome and transcriptome elucidate lungworm biology and support future intervention.</title>
        <authorList>
            <person name="McNulty S.N."/>
            <person name="Strube C."/>
            <person name="Rosa B.A."/>
            <person name="Martin J.C."/>
            <person name="Tyagi R."/>
            <person name="Choi Y.J."/>
            <person name="Wang Q."/>
            <person name="Hallsworth Pepin K."/>
            <person name="Zhang X."/>
            <person name="Ozersky P."/>
            <person name="Wilson R.K."/>
            <person name="Sternberg P.W."/>
            <person name="Gasser R.B."/>
            <person name="Mitreva M."/>
        </authorList>
    </citation>
    <scope>NUCLEOTIDE SEQUENCE [LARGE SCALE GENOMIC DNA]</scope>
    <source>
        <strain evidence="5">HannoverDv2000</strain>
    </source>
</reference>
<dbReference type="AlphaFoldDB" id="A0A0D8XZ71"/>
<organism evidence="4 5">
    <name type="scientific">Dictyocaulus viviparus</name>
    <name type="common">Bovine lungworm</name>
    <dbReference type="NCBI Taxonomy" id="29172"/>
    <lineage>
        <taxon>Eukaryota</taxon>
        <taxon>Metazoa</taxon>
        <taxon>Ecdysozoa</taxon>
        <taxon>Nematoda</taxon>
        <taxon>Chromadorea</taxon>
        <taxon>Rhabditida</taxon>
        <taxon>Rhabditina</taxon>
        <taxon>Rhabditomorpha</taxon>
        <taxon>Strongyloidea</taxon>
        <taxon>Metastrongylidae</taxon>
        <taxon>Dictyocaulus</taxon>
    </lineage>
</organism>
<comment type="similarity">
    <text evidence="1">Belongs to the peroxin-19 family.</text>
</comment>
<feature type="region of interest" description="Disordered" evidence="3">
    <location>
        <begin position="1"/>
        <end position="21"/>
    </location>
</feature>
<dbReference type="PANTHER" id="PTHR12774">
    <property type="entry name" value="PEROXISOMAL BIOGENESIS FACTOR 19"/>
    <property type="match status" value="1"/>
</dbReference>
<dbReference type="OrthoDB" id="21292at2759"/>
<dbReference type="Pfam" id="PF04614">
    <property type="entry name" value="Pex19"/>
    <property type="match status" value="1"/>
</dbReference>
<gene>
    <name evidence="4" type="ORF">DICVIV_04771</name>
</gene>
<dbReference type="EMBL" id="KN716246">
    <property type="protein sequence ID" value="KJH49064.1"/>
    <property type="molecule type" value="Genomic_DNA"/>
</dbReference>
<dbReference type="GO" id="GO:0005778">
    <property type="term" value="C:peroxisomal membrane"/>
    <property type="evidence" value="ECO:0007669"/>
    <property type="project" value="TreeGrafter"/>
</dbReference>
<evidence type="ECO:0000256" key="3">
    <source>
        <dbReference type="SAM" id="MobiDB-lite"/>
    </source>
</evidence>
<dbReference type="InterPro" id="IPR006708">
    <property type="entry name" value="Pex19"/>
</dbReference>
<reference evidence="4 5" key="1">
    <citation type="submission" date="2013-11" db="EMBL/GenBank/DDBJ databases">
        <title>Draft genome of the bovine lungworm Dictyocaulus viviparus.</title>
        <authorList>
            <person name="Mitreva M."/>
        </authorList>
    </citation>
    <scope>NUCLEOTIDE SEQUENCE [LARGE SCALE GENOMIC DNA]</scope>
    <source>
        <strain evidence="4 5">HannoverDv2000</strain>
    </source>
</reference>
<evidence type="ECO:0000313" key="4">
    <source>
        <dbReference type="EMBL" id="KJH49064.1"/>
    </source>
</evidence>